<evidence type="ECO:0000313" key="2">
    <source>
        <dbReference type="EMBL" id="THV39562.1"/>
    </source>
</evidence>
<dbReference type="CDD" id="cd06262">
    <property type="entry name" value="metallo-hydrolase-like_MBL-fold"/>
    <property type="match status" value="1"/>
</dbReference>
<dbReference type="GO" id="GO:0016787">
    <property type="term" value="F:hydrolase activity"/>
    <property type="evidence" value="ECO:0007669"/>
    <property type="project" value="UniProtKB-KW"/>
</dbReference>
<dbReference type="Pfam" id="PF13483">
    <property type="entry name" value="Lactamase_B_3"/>
    <property type="match status" value="1"/>
</dbReference>
<comment type="caution">
    <text evidence="2">The sequence shown here is derived from an EMBL/GenBank/DDBJ whole genome shotgun (WGS) entry which is preliminary data.</text>
</comment>
<reference evidence="2 3" key="2">
    <citation type="submission" date="2019-05" db="EMBL/GenBank/DDBJ databases">
        <title>Glycomyces buryatensis sp. nov.</title>
        <authorList>
            <person name="Nikitina E."/>
        </authorList>
    </citation>
    <scope>NUCLEOTIDE SEQUENCE [LARGE SCALE GENOMIC DNA]</scope>
    <source>
        <strain evidence="2 3">18</strain>
    </source>
</reference>
<dbReference type="InterPro" id="IPR050114">
    <property type="entry name" value="UPF0173_UPF0282_UlaG_hydrolase"/>
</dbReference>
<dbReference type="InterPro" id="IPR036866">
    <property type="entry name" value="RibonucZ/Hydroxyglut_hydro"/>
</dbReference>
<dbReference type="AlphaFoldDB" id="A0A4S8Q9T7"/>
<gene>
    <name evidence="2" type="ORF">FAB82_17955</name>
</gene>
<dbReference type="Gene3D" id="3.60.15.10">
    <property type="entry name" value="Ribonuclease Z/Hydroxyacylglutathione hydrolase-like"/>
    <property type="match status" value="1"/>
</dbReference>
<keyword evidence="2" id="KW-0378">Hydrolase</keyword>
<organism evidence="2 3">
    <name type="scientific">Glycomyces buryatensis</name>
    <dbReference type="NCBI Taxonomy" id="2570927"/>
    <lineage>
        <taxon>Bacteria</taxon>
        <taxon>Bacillati</taxon>
        <taxon>Actinomycetota</taxon>
        <taxon>Actinomycetes</taxon>
        <taxon>Glycomycetales</taxon>
        <taxon>Glycomycetaceae</taxon>
        <taxon>Glycomyces</taxon>
    </lineage>
</organism>
<dbReference type="SMART" id="SM00849">
    <property type="entry name" value="Lactamase_B"/>
    <property type="match status" value="1"/>
</dbReference>
<accession>A0A4S8Q9T7</accession>
<dbReference type="InterPro" id="IPR001279">
    <property type="entry name" value="Metallo-B-lactamas"/>
</dbReference>
<keyword evidence="3" id="KW-1185">Reference proteome</keyword>
<dbReference type="Proteomes" id="UP000308760">
    <property type="component" value="Unassembled WGS sequence"/>
</dbReference>
<dbReference type="PANTHER" id="PTHR43546:SF3">
    <property type="entry name" value="UPF0173 METAL-DEPENDENT HYDROLASE MJ1163"/>
    <property type="match status" value="1"/>
</dbReference>
<sequence length="290" mass="32080">MGDAASADPAVETTGDHPPVTIRWLGTNAWEIKSGDATVLVDPWVSRFYTGATKDEPFEDALITVDETAVDEHIGDAADCILITHGHWDHITDTPYVAQRTGATVLGTETHLNLLRAMDAPEEQMGQVSGGEYYQFDGFTVEVFEAHHNVSAAKTLLFPGTRPSEVPPRPEKVSDLVEGGSLAYLIRFGDFSLLAGITTNFQERELDSLNPTVLFMQASGRPSGPDYERRLLEAAGRPKYVVPTHWDDYEEPLTEPAIDWLGVHDLGDRVAEISPESEFVFLDHLEQREF</sequence>
<dbReference type="EMBL" id="STGY01000066">
    <property type="protein sequence ID" value="THV39562.1"/>
    <property type="molecule type" value="Genomic_DNA"/>
</dbReference>
<protein>
    <submittedName>
        <fullName evidence="2">MBL fold metallo-hydrolase</fullName>
    </submittedName>
</protein>
<name>A0A4S8Q9T7_9ACTN</name>
<reference evidence="3" key="1">
    <citation type="submission" date="2019-04" db="EMBL/GenBank/DDBJ databases">
        <title>Nocardioides xinjiangensis sp. nov.</title>
        <authorList>
            <person name="Liu S."/>
        </authorList>
    </citation>
    <scope>NUCLEOTIDE SEQUENCE [LARGE SCALE GENOMIC DNA]</scope>
    <source>
        <strain evidence="3">18</strain>
    </source>
</reference>
<dbReference type="SUPFAM" id="SSF56281">
    <property type="entry name" value="Metallo-hydrolase/oxidoreductase"/>
    <property type="match status" value="1"/>
</dbReference>
<evidence type="ECO:0000259" key="1">
    <source>
        <dbReference type="SMART" id="SM00849"/>
    </source>
</evidence>
<feature type="domain" description="Metallo-beta-lactamase" evidence="1">
    <location>
        <begin position="26"/>
        <end position="245"/>
    </location>
</feature>
<dbReference type="PANTHER" id="PTHR43546">
    <property type="entry name" value="UPF0173 METAL-DEPENDENT HYDROLASE MJ1163-RELATED"/>
    <property type="match status" value="1"/>
</dbReference>
<evidence type="ECO:0000313" key="3">
    <source>
        <dbReference type="Proteomes" id="UP000308760"/>
    </source>
</evidence>
<dbReference type="OrthoDB" id="9789133at2"/>
<proteinExistence type="predicted"/>